<proteinExistence type="predicted"/>
<name>A0ABD2D3Q3_VESMC</name>
<organism evidence="1 2">
    <name type="scientific">Vespula maculifrons</name>
    <name type="common">Eastern yellow jacket</name>
    <name type="synonym">Wasp</name>
    <dbReference type="NCBI Taxonomy" id="7453"/>
    <lineage>
        <taxon>Eukaryota</taxon>
        <taxon>Metazoa</taxon>
        <taxon>Ecdysozoa</taxon>
        <taxon>Arthropoda</taxon>
        <taxon>Hexapoda</taxon>
        <taxon>Insecta</taxon>
        <taxon>Pterygota</taxon>
        <taxon>Neoptera</taxon>
        <taxon>Endopterygota</taxon>
        <taxon>Hymenoptera</taxon>
        <taxon>Apocrita</taxon>
        <taxon>Aculeata</taxon>
        <taxon>Vespoidea</taxon>
        <taxon>Vespidae</taxon>
        <taxon>Vespinae</taxon>
        <taxon>Vespula</taxon>
    </lineage>
</organism>
<dbReference type="EMBL" id="JAYRBN010000002">
    <property type="protein sequence ID" value="KAL2751645.1"/>
    <property type="molecule type" value="Genomic_DNA"/>
</dbReference>
<evidence type="ECO:0000313" key="2">
    <source>
        <dbReference type="Proteomes" id="UP001607303"/>
    </source>
</evidence>
<dbReference type="Proteomes" id="UP001607303">
    <property type="component" value="Unassembled WGS sequence"/>
</dbReference>
<keyword evidence="2" id="KW-1185">Reference proteome</keyword>
<comment type="caution">
    <text evidence="1">The sequence shown here is derived from an EMBL/GenBank/DDBJ whole genome shotgun (WGS) entry which is preliminary data.</text>
</comment>
<protein>
    <submittedName>
        <fullName evidence="1">Uncharacterized protein</fullName>
    </submittedName>
</protein>
<sequence>MNNIVIDGSVMTLATPMRGRRASHMHEINSIIESTAAQRRNERDSIGCLCREPGLELLGTNDSHLVDYYSWIITSVITLLLCEMNSLTFERIAQRVIILTLNNPKDMMIRCC</sequence>
<reference evidence="1 2" key="1">
    <citation type="journal article" date="2024" name="Ann. Entomol. Soc. Am.">
        <title>Genomic analyses of the southern and eastern yellowjacket wasps (Hymenoptera: Vespidae) reveal evolutionary signatures of social life.</title>
        <authorList>
            <person name="Catto M.A."/>
            <person name="Caine P.B."/>
            <person name="Orr S.E."/>
            <person name="Hunt B.G."/>
            <person name="Goodisman M.A.D."/>
        </authorList>
    </citation>
    <scope>NUCLEOTIDE SEQUENCE [LARGE SCALE GENOMIC DNA]</scope>
    <source>
        <strain evidence="1">232</strain>
        <tissue evidence="1">Head and thorax</tissue>
    </source>
</reference>
<accession>A0ABD2D3Q3</accession>
<gene>
    <name evidence="1" type="ORF">V1477_000121</name>
</gene>
<dbReference type="AlphaFoldDB" id="A0ABD2D3Q3"/>
<evidence type="ECO:0000313" key="1">
    <source>
        <dbReference type="EMBL" id="KAL2751645.1"/>
    </source>
</evidence>